<dbReference type="PANTHER" id="PTHR43731">
    <property type="entry name" value="RHOMBOID PROTEASE"/>
    <property type="match status" value="1"/>
</dbReference>
<feature type="domain" description="Peptidase S54 rhomboid" evidence="8">
    <location>
        <begin position="64"/>
        <end position="201"/>
    </location>
</feature>
<name>A0ABW4YNK8_9BACL</name>
<dbReference type="GO" id="GO:0006508">
    <property type="term" value="P:proteolysis"/>
    <property type="evidence" value="ECO:0007669"/>
    <property type="project" value="UniProtKB-KW"/>
</dbReference>
<dbReference type="InterPro" id="IPR050925">
    <property type="entry name" value="Rhomboid_protease_S54"/>
</dbReference>
<gene>
    <name evidence="9" type="ORF">ACFSJH_16300</name>
</gene>
<keyword evidence="5 7" id="KW-1133">Transmembrane helix</keyword>
<feature type="transmembrane region" description="Helical" evidence="7">
    <location>
        <begin position="20"/>
        <end position="37"/>
    </location>
</feature>
<evidence type="ECO:0000256" key="4">
    <source>
        <dbReference type="ARBA" id="ARBA00022801"/>
    </source>
</evidence>
<keyword evidence="4 9" id="KW-0378">Hydrolase</keyword>
<comment type="caution">
    <text evidence="9">The sequence shown here is derived from an EMBL/GenBank/DDBJ whole genome shotgun (WGS) entry which is preliminary data.</text>
</comment>
<dbReference type="InterPro" id="IPR035952">
    <property type="entry name" value="Rhomboid-like_sf"/>
</dbReference>
<evidence type="ECO:0000256" key="7">
    <source>
        <dbReference type="SAM" id="Phobius"/>
    </source>
</evidence>
<feature type="transmembrane region" description="Helical" evidence="7">
    <location>
        <begin position="68"/>
        <end position="92"/>
    </location>
</feature>
<organism evidence="9 10">
    <name type="scientific">Paenibacillus yanchengensis</name>
    <dbReference type="NCBI Taxonomy" id="2035833"/>
    <lineage>
        <taxon>Bacteria</taxon>
        <taxon>Bacillati</taxon>
        <taxon>Bacillota</taxon>
        <taxon>Bacilli</taxon>
        <taxon>Bacillales</taxon>
        <taxon>Paenibacillaceae</taxon>
        <taxon>Paenibacillus</taxon>
    </lineage>
</organism>
<dbReference type="GO" id="GO:0008233">
    <property type="term" value="F:peptidase activity"/>
    <property type="evidence" value="ECO:0007669"/>
    <property type="project" value="UniProtKB-KW"/>
</dbReference>
<evidence type="ECO:0000256" key="6">
    <source>
        <dbReference type="ARBA" id="ARBA00023136"/>
    </source>
</evidence>
<proteinExistence type="inferred from homology"/>
<evidence type="ECO:0000256" key="1">
    <source>
        <dbReference type="ARBA" id="ARBA00004141"/>
    </source>
</evidence>
<dbReference type="Pfam" id="PF01694">
    <property type="entry name" value="Rhomboid"/>
    <property type="match status" value="1"/>
</dbReference>
<feature type="transmembrane region" description="Helical" evidence="7">
    <location>
        <begin position="132"/>
        <end position="155"/>
    </location>
</feature>
<feature type="transmembrane region" description="Helical" evidence="7">
    <location>
        <begin position="104"/>
        <end position="126"/>
    </location>
</feature>
<dbReference type="EC" id="3.4.21.-" evidence="9"/>
<evidence type="ECO:0000313" key="9">
    <source>
        <dbReference type="EMBL" id="MFD2117292.1"/>
    </source>
</evidence>
<evidence type="ECO:0000256" key="5">
    <source>
        <dbReference type="ARBA" id="ARBA00022989"/>
    </source>
</evidence>
<sequence length="215" mass="24187">MIFLRYESFRSYVRQYPGTTLLVVINVIYFIVLALQGNTNDPTHLKEFGGLISNPEVAPYGMLEPWRFFTAMFMHSGFDHLLYNMFALIVFAPPLEHLLKTSRYLIFYFLSGIGGGLASAAATTWFGDPQVLRVAVGASGAIYGVYGAFLFIALFRKTMLDVSSIKTIYIILGFGVVYSIIITRIDFWGHVGGAIAGFLLYSLFDRLRMSKLRNK</sequence>
<dbReference type="EMBL" id="JBHUHO010000039">
    <property type="protein sequence ID" value="MFD2117292.1"/>
    <property type="molecule type" value="Genomic_DNA"/>
</dbReference>
<comment type="subcellular location">
    <subcellularLocation>
        <location evidence="1">Membrane</location>
        <topology evidence="1">Multi-pass membrane protein</topology>
    </subcellularLocation>
</comment>
<dbReference type="Gene3D" id="1.20.1540.10">
    <property type="entry name" value="Rhomboid-like"/>
    <property type="match status" value="1"/>
</dbReference>
<dbReference type="SUPFAM" id="SSF144091">
    <property type="entry name" value="Rhomboid-like"/>
    <property type="match status" value="1"/>
</dbReference>
<protein>
    <submittedName>
        <fullName evidence="9">Rhomboid family intramembrane serine protease</fullName>
        <ecNumber evidence="9">3.4.21.-</ecNumber>
    </submittedName>
</protein>
<dbReference type="Proteomes" id="UP001597362">
    <property type="component" value="Unassembled WGS sequence"/>
</dbReference>
<comment type="similarity">
    <text evidence="2">Belongs to the peptidase S54 family.</text>
</comment>
<evidence type="ECO:0000256" key="3">
    <source>
        <dbReference type="ARBA" id="ARBA00022692"/>
    </source>
</evidence>
<keyword evidence="6 7" id="KW-0472">Membrane</keyword>
<feature type="transmembrane region" description="Helical" evidence="7">
    <location>
        <begin position="162"/>
        <end position="181"/>
    </location>
</feature>
<reference evidence="10" key="1">
    <citation type="journal article" date="2019" name="Int. J. Syst. Evol. Microbiol.">
        <title>The Global Catalogue of Microorganisms (GCM) 10K type strain sequencing project: providing services to taxonomists for standard genome sequencing and annotation.</title>
        <authorList>
            <consortium name="The Broad Institute Genomics Platform"/>
            <consortium name="The Broad Institute Genome Sequencing Center for Infectious Disease"/>
            <person name="Wu L."/>
            <person name="Ma J."/>
        </authorList>
    </citation>
    <scope>NUCLEOTIDE SEQUENCE [LARGE SCALE GENOMIC DNA]</scope>
    <source>
        <strain evidence="10">GH52</strain>
    </source>
</reference>
<evidence type="ECO:0000259" key="8">
    <source>
        <dbReference type="Pfam" id="PF01694"/>
    </source>
</evidence>
<keyword evidence="10" id="KW-1185">Reference proteome</keyword>
<keyword evidence="9" id="KW-0645">Protease</keyword>
<dbReference type="InterPro" id="IPR022764">
    <property type="entry name" value="Peptidase_S54_rhomboid_dom"/>
</dbReference>
<dbReference type="RefSeq" id="WP_377774318.1">
    <property type="nucleotide sequence ID" value="NZ_JBHUHO010000039.1"/>
</dbReference>
<feature type="transmembrane region" description="Helical" evidence="7">
    <location>
        <begin position="187"/>
        <end position="204"/>
    </location>
</feature>
<evidence type="ECO:0000256" key="2">
    <source>
        <dbReference type="ARBA" id="ARBA00009045"/>
    </source>
</evidence>
<keyword evidence="3 7" id="KW-0812">Transmembrane</keyword>
<dbReference type="PANTHER" id="PTHR43731:SF14">
    <property type="entry name" value="PRESENILIN-ASSOCIATED RHOMBOID-LIKE PROTEIN, MITOCHONDRIAL"/>
    <property type="match status" value="1"/>
</dbReference>
<evidence type="ECO:0000313" key="10">
    <source>
        <dbReference type="Proteomes" id="UP001597362"/>
    </source>
</evidence>
<accession>A0ABW4YNK8</accession>